<dbReference type="NCBIfam" id="TIGR00229">
    <property type="entry name" value="sensory_box"/>
    <property type="match status" value="1"/>
</dbReference>
<dbReference type="GO" id="GO:0005524">
    <property type="term" value="F:ATP binding"/>
    <property type="evidence" value="ECO:0007669"/>
    <property type="project" value="UniProtKB-KW"/>
</dbReference>
<dbReference type="GO" id="GO:0000155">
    <property type="term" value="F:phosphorelay sensor kinase activity"/>
    <property type="evidence" value="ECO:0007669"/>
    <property type="project" value="InterPro"/>
</dbReference>
<proteinExistence type="predicted"/>
<evidence type="ECO:0000256" key="11">
    <source>
        <dbReference type="ARBA" id="ARBA00023136"/>
    </source>
</evidence>
<dbReference type="PANTHER" id="PTHR45453">
    <property type="entry name" value="PHOSPHATE REGULON SENSOR PROTEIN PHOR"/>
    <property type="match status" value="1"/>
</dbReference>
<organism evidence="16 17">
    <name type="scientific">Thalassobacillus cyri</name>
    <dbReference type="NCBI Taxonomy" id="571932"/>
    <lineage>
        <taxon>Bacteria</taxon>
        <taxon>Bacillati</taxon>
        <taxon>Bacillota</taxon>
        <taxon>Bacilli</taxon>
        <taxon>Bacillales</taxon>
        <taxon>Bacillaceae</taxon>
        <taxon>Thalassobacillus</taxon>
    </lineage>
</organism>
<evidence type="ECO:0000256" key="6">
    <source>
        <dbReference type="ARBA" id="ARBA00022679"/>
    </source>
</evidence>
<dbReference type="Pfam" id="PF02518">
    <property type="entry name" value="HATPase_c"/>
    <property type="match status" value="1"/>
</dbReference>
<evidence type="ECO:0000256" key="8">
    <source>
        <dbReference type="ARBA" id="ARBA00022777"/>
    </source>
</evidence>
<dbReference type="EC" id="2.7.13.3" evidence="3"/>
<dbReference type="InterPro" id="IPR000014">
    <property type="entry name" value="PAS"/>
</dbReference>
<keyword evidence="10" id="KW-0902">Two-component regulatory system</keyword>
<dbReference type="OrthoDB" id="9813151at2"/>
<dbReference type="Proteomes" id="UP000198584">
    <property type="component" value="Unassembled WGS sequence"/>
</dbReference>
<comment type="subcellular location">
    <subcellularLocation>
        <location evidence="2">Cell membrane</location>
        <topology evidence="2">Multi-pass membrane protein</topology>
    </subcellularLocation>
</comment>
<dbReference type="PRINTS" id="PR00344">
    <property type="entry name" value="BCTRLSENSOR"/>
</dbReference>
<evidence type="ECO:0000256" key="3">
    <source>
        <dbReference type="ARBA" id="ARBA00012438"/>
    </source>
</evidence>
<name>A0A1H4BPM1_9BACI</name>
<dbReference type="InterPro" id="IPR036890">
    <property type="entry name" value="HATPase_C_sf"/>
</dbReference>
<dbReference type="PROSITE" id="PS50109">
    <property type="entry name" value="HIS_KIN"/>
    <property type="match status" value="1"/>
</dbReference>
<dbReference type="GO" id="GO:0016036">
    <property type="term" value="P:cellular response to phosphate starvation"/>
    <property type="evidence" value="ECO:0007669"/>
    <property type="project" value="TreeGrafter"/>
</dbReference>
<dbReference type="Pfam" id="PF00989">
    <property type="entry name" value="PAS"/>
    <property type="match status" value="1"/>
</dbReference>
<dbReference type="EMBL" id="FNQR01000005">
    <property type="protein sequence ID" value="SEA49772.1"/>
    <property type="molecule type" value="Genomic_DNA"/>
</dbReference>
<evidence type="ECO:0000256" key="2">
    <source>
        <dbReference type="ARBA" id="ARBA00004651"/>
    </source>
</evidence>
<dbReference type="CDD" id="cd00082">
    <property type="entry name" value="HisKA"/>
    <property type="match status" value="1"/>
</dbReference>
<evidence type="ECO:0000256" key="5">
    <source>
        <dbReference type="ARBA" id="ARBA00022553"/>
    </source>
</evidence>
<dbReference type="InterPro" id="IPR013767">
    <property type="entry name" value="PAS_fold"/>
</dbReference>
<dbReference type="CDD" id="cd00130">
    <property type="entry name" value="PAS"/>
    <property type="match status" value="1"/>
</dbReference>
<keyword evidence="7" id="KW-0547">Nucleotide-binding</keyword>
<dbReference type="SMART" id="SM00091">
    <property type="entry name" value="PAS"/>
    <property type="match status" value="1"/>
</dbReference>
<evidence type="ECO:0000256" key="4">
    <source>
        <dbReference type="ARBA" id="ARBA00022475"/>
    </source>
</evidence>
<keyword evidence="12" id="KW-1133">Transmembrane helix</keyword>
<dbReference type="AlphaFoldDB" id="A0A1H4BPM1"/>
<dbReference type="GO" id="GO:0004721">
    <property type="term" value="F:phosphoprotein phosphatase activity"/>
    <property type="evidence" value="ECO:0007669"/>
    <property type="project" value="TreeGrafter"/>
</dbReference>
<dbReference type="InterPro" id="IPR035965">
    <property type="entry name" value="PAS-like_dom_sf"/>
</dbReference>
<dbReference type="PROSITE" id="PS50885">
    <property type="entry name" value="HAMP"/>
    <property type="match status" value="1"/>
</dbReference>
<dbReference type="SUPFAM" id="SSF55785">
    <property type="entry name" value="PYP-like sensor domain (PAS domain)"/>
    <property type="match status" value="1"/>
</dbReference>
<sequence length="583" mass="65677">MRVYSRPLVTYTILVLIIMLGLGIILAQLTHGYFVSLFEERIEDESVYYSRVFEEHINNGDLNRGALEQFSREMNTAFIFFNANDEVLINTAGVIHSDQVDEEKMAATASAINHDGAEGQFVRNDYYFPVPIETDGITGKLVVTTPVDSLENVTKNIWLLILFTVLLGLIIVLIIGYKIFEKYVKPIRSAADVASELAEGNYKARTYEGYFGEARKLSQSINILARNLQEMTTEQDMQDNRLEAVINNMGSGLLMIDEKGYIHLVNRAFLQSFTGNSKDYIGRLYYDAIPYTSIHGAIKSVFMLEETVRENFVLPINIERKHIEITGAPIFNEGGKWKGVVLVFHDITDLKRLEQMRKDFVANVSHELKTPITSIRGFSETLLDGAMNDPALAEQFLTIIHKESTRLQSLIKDLLELSKLEKADFELNFENVNLKQLMQDLIIIIDQNAEKKNIRILSDISETTFIRGDSARLKQLFLNLLTNAVNYSSEGGEVNVSLSNEEDYVNVSIADTGIGIPEEEIPRIFERFYRVDKARSRNSGGTGLGLAIAKHIVEAHHGSLEVESEAGQGTTFHVTLPKDLTQN</sequence>
<accession>A0A1H4BPM1</accession>
<evidence type="ECO:0000256" key="1">
    <source>
        <dbReference type="ARBA" id="ARBA00000085"/>
    </source>
</evidence>
<feature type="domain" description="HAMP" evidence="15">
    <location>
        <begin position="181"/>
        <end position="233"/>
    </location>
</feature>
<evidence type="ECO:0000259" key="15">
    <source>
        <dbReference type="PROSITE" id="PS50885"/>
    </source>
</evidence>
<dbReference type="FunFam" id="1.10.287.130:FF:000001">
    <property type="entry name" value="Two-component sensor histidine kinase"/>
    <property type="match status" value="1"/>
</dbReference>
<dbReference type="NCBIfam" id="NF046044">
    <property type="entry name" value="PnpS"/>
    <property type="match status" value="1"/>
</dbReference>
<dbReference type="FunFam" id="3.30.565.10:FF:000006">
    <property type="entry name" value="Sensor histidine kinase WalK"/>
    <property type="match status" value="1"/>
</dbReference>
<dbReference type="InterPro" id="IPR000700">
    <property type="entry name" value="PAS-assoc_C"/>
</dbReference>
<reference evidence="16 17" key="1">
    <citation type="submission" date="2016-10" db="EMBL/GenBank/DDBJ databases">
        <authorList>
            <person name="de Groot N.N."/>
        </authorList>
    </citation>
    <scope>NUCLEOTIDE SEQUENCE [LARGE SCALE GENOMIC DNA]</scope>
    <source>
        <strain evidence="16 17">CCM7597</strain>
    </source>
</reference>
<dbReference type="InterPro" id="IPR003594">
    <property type="entry name" value="HATPase_dom"/>
</dbReference>
<evidence type="ECO:0000313" key="17">
    <source>
        <dbReference type="Proteomes" id="UP000198584"/>
    </source>
</evidence>
<dbReference type="SMART" id="SM00387">
    <property type="entry name" value="HATPase_c"/>
    <property type="match status" value="1"/>
</dbReference>
<dbReference type="CDD" id="cd00075">
    <property type="entry name" value="HATPase"/>
    <property type="match status" value="1"/>
</dbReference>
<feature type="transmembrane region" description="Helical" evidence="12">
    <location>
        <begin position="7"/>
        <end position="29"/>
    </location>
</feature>
<feature type="transmembrane region" description="Helical" evidence="12">
    <location>
        <begin position="157"/>
        <end position="180"/>
    </location>
</feature>
<dbReference type="STRING" id="571932.SAMN05421743_10596"/>
<dbReference type="InterPro" id="IPR036097">
    <property type="entry name" value="HisK_dim/P_sf"/>
</dbReference>
<dbReference type="SUPFAM" id="SSF158472">
    <property type="entry name" value="HAMP domain-like"/>
    <property type="match status" value="1"/>
</dbReference>
<keyword evidence="6" id="KW-0808">Transferase</keyword>
<dbReference type="Gene3D" id="1.10.287.130">
    <property type="match status" value="1"/>
</dbReference>
<evidence type="ECO:0000256" key="7">
    <source>
        <dbReference type="ARBA" id="ARBA00022741"/>
    </source>
</evidence>
<keyword evidence="5" id="KW-0597">Phosphoprotein</keyword>
<dbReference type="GO" id="GO:0006355">
    <property type="term" value="P:regulation of DNA-templated transcription"/>
    <property type="evidence" value="ECO:0007669"/>
    <property type="project" value="InterPro"/>
</dbReference>
<gene>
    <name evidence="16" type="ORF">SAMN05421743_10596</name>
</gene>
<dbReference type="SUPFAM" id="SSF47384">
    <property type="entry name" value="Homodimeric domain of signal transducing histidine kinase"/>
    <property type="match status" value="1"/>
</dbReference>
<dbReference type="GO" id="GO:0005886">
    <property type="term" value="C:plasma membrane"/>
    <property type="evidence" value="ECO:0007669"/>
    <property type="project" value="UniProtKB-SubCell"/>
</dbReference>
<keyword evidence="9" id="KW-0067">ATP-binding</keyword>
<keyword evidence="8 16" id="KW-0418">Kinase</keyword>
<evidence type="ECO:0000259" key="14">
    <source>
        <dbReference type="PROSITE" id="PS50113"/>
    </source>
</evidence>
<protein>
    <recommendedName>
        <fullName evidence="3">histidine kinase</fullName>
        <ecNumber evidence="3">2.7.13.3</ecNumber>
    </recommendedName>
</protein>
<dbReference type="Gene3D" id="3.30.450.20">
    <property type="entry name" value="PAS domain"/>
    <property type="match status" value="1"/>
</dbReference>
<dbReference type="PROSITE" id="PS50113">
    <property type="entry name" value="PAC"/>
    <property type="match status" value="1"/>
</dbReference>
<dbReference type="InterPro" id="IPR003661">
    <property type="entry name" value="HisK_dim/P_dom"/>
</dbReference>
<evidence type="ECO:0000259" key="13">
    <source>
        <dbReference type="PROSITE" id="PS50109"/>
    </source>
</evidence>
<evidence type="ECO:0000256" key="12">
    <source>
        <dbReference type="SAM" id="Phobius"/>
    </source>
</evidence>
<dbReference type="Gene3D" id="6.10.340.10">
    <property type="match status" value="1"/>
</dbReference>
<dbReference type="SUPFAM" id="SSF55874">
    <property type="entry name" value="ATPase domain of HSP90 chaperone/DNA topoisomerase II/histidine kinase"/>
    <property type="match status" value="1"/>
</dbReference>
<dbReference type="Pfam" id="PF00512">
    <property type="entry name" value="HisKA"/>
    <property type="match status" value="1"/>
</dbReference>
<keyword evidence="12" id="KW-0812">Transmembrane</keyword>
<dbReference type="Gene3D" id="3.30.565.10">
    <property type="entry name" value="Histidine kinase-like ATPase, C-terminal domain"/>
    <property type="match status" value="1"/>
</dbReference>
<dbReference type="InterPro" id="IPR005467">
    <property type="entry name" value="His_kinase_dom"/>
</dbReference>
<dbReference type="RefSeq" id="WP_093044196.1">
    <property type="nucleotide sequence ID" value="NZ_FNQR01000005.1"/>
</dbReference>
<keyword evidence="17" id="KW-1185">Reference proteome</keyword>
<evidence type="ECO:0000256" key="10">
    <source>
        <dbReference type="ARBA" id="ARBA00023012"/>
    </source>
</evidence>
<evidence type="ECO:0000313" key="16">
    <source>
        <dbReference type="EMBL" id="SEA49772.1"/>
    </source>
</evidence>
<feature type="domain" description="Histidine kinase" evidence="13">
    <location>
        <begin position="363"/>
        <end position="580"/>
    </location>
</feature>
<dbReference type="SMART" id="SM00388">
    <property type="entry name" value="HisKA"/>
    <property type="match status" value="1"/>
</dbReference>
<keyword evidence="4" id="KW-1003">Cell membrane</keyword>
<dbReference type="InterPro" id="IPR050351">
    <property type="entry name" value="BphY/WalK/GraS-like"/>
</dbReference>
<dbReference type="PANTHER" id="PTHR45453:SF1">
    <property type="entry name" value="PHOSPHATE REGULON SENSOR PROTEIN PHOR"/>
    <property type="match status" value="1"/>
</dbReference>
<keyword evidence="11 12" id="KW-0472">Membrane</keyword>
<evidence type="ECO:0000256" key="9">
    <source>
        <dbReference type="ARBA" id="ARBA00022840"/>
    </source>
</evidence>
<dbReference type="InterPro" id="IPR003660">
    <property type="entry name" value="HAMP_dom"/>
</dbReference>
<dbReference type="InterPro" id="IPR004358">
    <property type="entry name" value="Sig_transdc_His_kin-like_C"/>
</dbReference>
<feature type="domain" description="PAC" evidence="14">
    <location>
        <begin position="306"/>
        <end position="359"/>
    </location>
</feature>
<comment type="catalytic activity">
    <reaction evidence="1">
        <text>ATP + protein L-histidine = ADP + protein N-phospho-L-histidine.</text>
        <dbReference type="EC" id="2.7.13.3"/>
    </reaction>
</comment>